<keyword evidence="2" id="KW-1185">Reference proteome</keyword>
<dbReference type="InterPro" id="IPR043502">
    <property type="entry name" value="DNA/RNA_pol_sf"/>
</dbReference>
<accession>A0A9X3RPD9</accession>
<evidence type="ECO:0000313" key="1">
    <source>
        <dbReference type="EMBL" id="MCZ9303949.1"/>
    </source>
</evidence>
<dbReference type="Proteomes" id="UP001146505">
    <property type="component" value="Unassembled WGS sequence"/>
</dbReference>
<organism evidence="1 2">
    <name type="scientific">Corynebacterium macclintockiae</name>
    <dbReference type="NCBI Taxonomy" id="2913501"/>
    <lineage>
        <taxon>Bacteria</taxon>
        <taxon>Bacillati</taxon>
        <taxon>Actinomycetota</taxon>
        <taxon>Actinomycetes</taxon>
        <taxon>Mycobacteriales</taxon>
        <taxon>Corynebacteriaceae</taxon>
        <taxon>Corynebacterium</taxon>
    </lineage>
</organism>
<evidence type="ECO:0000313" key="2">
    <source>
        <dbReference type="Proteomes" id="UP001146505"/>
    </source>
</evidence>
<sequence>MHQVDRAGHRIVMHVHDEIVVETATASVDEICKLLATVPDWAAGLPLAADGYECEFYRKD</sequence>
<evidence type="ECO:0008006" key="3">
    <source>
        <dbReference type="Google" id="ProtNLM"/>
    </source>
</evidence>
<name>A0A9X3RPD9_9CORY</name>
<gene>
    <name evidence="1" type="ORF">L8U58_00045</name>
</gene>
<dbReference type="AlphaFoldDB" id="A0A9X3RPD9"/>
<reference evidence="1" key="1">
    <citation type="submission" date="2022-02" db="EMBL/GenBank/DDBJ databases">
        <title>Corynebacterium sp. from urogenital microbiome.</title>
        <authorList>
            <person name="Cappelli E.A."/>
            <person name="Ribeiro T.G."/>
            <person name="Peixe L."/>
        </authorList>
    </citation>
    <scope>NUCLEOTIDE SEQUENCE</scope>
    <source>
        <strain evidence="1">C9Ua_112</strain>
    </source>
</reference>
<dbReference type="EMBL" id="JAKMUV010000001">
    <property type="protein sequence ID" value="MCZ9303949.1"/>
    <property type="molecule type" value="Genomic_DNA"/>
</dbReference>
<proteinExistence type="predicted"/>
<protein>
    <recommendedName>
        <fullName evidence="3">DNA-directed DNA polymerase family A palm domain-containing protein</fullName>
    </recommendedName>
</protein>
<comment type="caution">
    <text evidence="1">The sequence shown here is derived from an EMBL/GenBank/DDBJ whole genome shotgun (WGS) entry which is preliminary data.</text>
</comment>
<dbReference type="SUPFAM" id="SSF56672">
    <property type="entry name" value="DNA/RNA polymerases"/>
    <property type="match status" value="1"/>
</dbReference>